<keyword evidence="1" id="KW-0732">Signal</keyword>
<sequence>MRHSVIFIFSLFVSFTAVSQSKVDNILQFNYIASSGGGNGSVVGLKYIASLPVGQNFTAGAGIGHDLWFDNRVKTFHFSSILADVRYYFKGNEMGSNFFATPGYAVKVSDGSSSGFNLNTGLGSKIPLNDQQKLMVGLGFAFHNVNDEAFKRNFRGVTFNLGIVL</sequence>
<keyword evidence="3" id="KW-1185">Reference proteome</keyword>
<evidence type="ECO:0008006" key="4">
    <source>
        <dbReference type="Google" id="ProtNLM"/>
    </source>
</evidence>
<protein>
    <recommendedName>
        <fullName evidence="4">Outer membrane protein beta-barrel domain-containing protein</fullName>
    </recommendedName>
</protein>
<dbReference type="OrthoDB" id="9921520at2"/>
<dbReference type="RefSeq" id="WP_109418413.1">
    <property type="nucleotide sequence ID" value="NZ_QEAS01000039.1"/>
</dbReference>
<dbReference type="Proteomes" id="UP000245647">
    <property type="component" value="Unassembled WGS sequence"/>
</dbReference>
<evidence type="ECO:0000313" key="3">
    <source>
        <dbReference type="Proteomes" id="UP000245647"/>
    </source>
</evidence>
<organism evidence="2 3">
    <name type="scientific">Pararcticibacter amylolyticus</name>
    <dbReference type="NCBI Taxonomy" id="2173175"/>
    <lineage>
        <taxon>Bacteria</taxon>
        <taxon>Pseudomonadati</taxon>
        <taxon>Bacteroidota</taxon>
        <taxon>Sphingobacteriia</taxon>
        <taxon>Sphingobacteriales</taxon>
        <taxon>Sphingobacteriaceae</taxon>
        <taxon>Pararcticibacter</taxon>
    </lineage>
</organism>
<reference evidence="2 3" key="1">
    <citation type="submission" date="2018-04" db="EMBL/GenBank/DDBJ databases">
        <title>Pedobacter chongqingensis sp. nov., isolated from a rottenly hemp rope.</title>
        <authorList>
            <person name="Cai Y."/>
        </authorList>
    </citation>
    <scope>NUCLEOTIDE SEQUENCE [LARGE SCALE GENOMIC DNA]</scope>
    <source>
        <strain evidence="2 3">FJ4-8</strain>
    </source>
</reference>
<dbReference type="AlphaFoldDB" id="A0A2U2P9K8"/>
<evidence type="ECO:0000256" key="1">
    <source>
        <dbReference type="SAM" id="SignalP"/>
    </source>
</evidence>
<proteinExistence type="predicted"/>
<comment type="caution">
    <text evidence="2">The sequence shown here is derived from an EMBL/GenBank/DDBJ whole genome shotgun (WGS) entry which is preliminary data.</text>
</comment>
<gene>
    <name evidence="2" type="ORF">DDR33_24380</name>
</gene>
<accession>A0A2U2P9K8</accession>
<dbReference type="EMBL" id="QEAS01000039">
    <property type="protein sequence ID" value="PWG78025.1"/>
    <property type="molecule type" value="Genomic_DNA"/>
</dbReference>
<feature type="chain" id="PRO_5015544648" description="Outer membrane protein beta-barrel domain-containing protein" evidence="1">
    <location>
        <begin position="20"/>
        <end position="165"/>
    </location>
</feature>
<feature type="signal peptide" evidence="1">
    <location>
        <begin position="1"/>
        <end position="19"/>
    </location>
</feature>
<name>A0A2U2P9K8_9SPHI</name>
<evidence type="ECO:0000313" key="2">
    <source>
        <dbReference type="EMBL" id="PWG78025.1"/>
    </source>
</evidence>